<gene>
    <name evidence="2" type="ORF">B4U80_14399</name>
</gene>
<proteinExistence type="predicted"/>
<dbReference type="InterPro" id="IPR001304">
    <property type="entry name" value="C-type_lectin-like"/>
</dbReference>
<dbReference type="AlphaFoldDB" id="A0A443RW58"/>
<dbReference type="Gene3D" id="3.10.100.10">
    <property type="entry name" value="Mannose-Binding Protein A, subunit A"/>
    <property type="match status" value="1"/>
</dbReference>
<feature type="domain" description="C-type lectin" evidence="1">
    <location>
        <begin position="1"/>
        <end position="74"/>
    </location>
</feature>
<keyword evidence="3" id="KW-1185">Reference proteome</keyword>
<evidence type="ECO:0000259" key="1">
    <source>
        <dbReference type="PROSITE" id="PS50041"/>
    </source>
</evidence>
<dbReference type="SUPFAM" id="SSF56436">
    <property type="entry name" value="C-type lectin-like"/>
    <property type="match status" value="1"/>
</dbReference>
<protein>
    <recommendedName>
        <fullName evidence="1">C-type lectin domain-containing protein</fullName>
    </recommendedName>
</protein>
<comment type="caution">
    <text evidence="2">The sequence shown here is derived from an EMBL/GenBank/DDBJ whole genome shotgun (WGS) entry which is preliminary data.</text>
</comment>
<reference evidence="2 3" key="1">
    <citation type="journal article" date="2018" name="Gigascience">
        <title>Genomes of trombidid mites reveal novel predicted allergens and laterally-transferred genes associated with secondary metabolism.</title>
        <authorList>
            <person name="Dong X."/>
            <person name="Chaisiri K."/>
            <person name="Xia D."/>
            <person name="Armstrong S.D."/>
            <person name="Fang Y."/>
            <person name="Donnelly M.J."/>
            <person name="Kadowaki T."/>
            <person name="McGarry J.W."/>
            <person name="Darby A.C."/>
            <person name="Makepeace B.L."/>
        </authorList>
    </citation>
    <scope>NUCLEOTIDE SEQUENCE [LARGE SCALE GENOMIC DNA]</scope>
    <source>
        <strain evidence="2">UoL-UT</strain>
    </source>
</reference>
<evidence type="ECO:0000313" key="3">
    <source>
        <dbReference type="Proteomes" id="UP000288716"/>
    </source>
</evidence>
<dbReference type="PROSITE" id="PS50041">
    <property type="entry name" value="C_TYPE_LECTIN_2"/>
    <property type="match status" value="1"/>
</dbReference>
<dbReference type="OrthoDB" id="5858677at2759"/>
<name>A0A443RW58_9ACAR</name>
<accession>A0A443RW58</accession>
<dbReference type="InterPro" id="IPR016186">
    <property type="entry name" value="C-type_lectin-like/link_sf"/>
</dbReference>
<dbReference type="InterPro" id="IPR016187">
    <property type="entry name" value="CTDL_fold"/>
</dbReference>
<dbReference type="Proteomes" id="UP000288716">
    <property type="component" value="Unassembled WGS sequence"/>
</dbReference>
<dbReference type="VEuPathDB" id="VectorBase:LDEU012433"/>
<dbReference type="EMBL" id="NCKV01024434">
    <property type="protein sequence ID" value="RWS19607.1"/>
    <property type="molecule type" value="Genomic_DNA"/>
</dbReference>
<organism evidence="2 3">
    <name type="scientific">Leptotrombidium deliense</name>
    <dbReference type="NCBI Taxonomy" id="299467"/>
    <lineage>
        <taxon>Eukaryota</taxon>
        <taxon>Metazoa</taxon>
        <taxon>Ecdysozoa</taxon>
        <taxon>Arthropoda</taxon>
        <taxon>Chelicerata</taxon>
        <taxon>Arachnida</taxon>
        <taxon>Acari</taxon>
        <taxon>Acariformes</taxon>
        <taxon>Trombidiformes</taxon>
        <taxon>Prostigmata</taxon>
        <taxon>Anystina</taxon>
        <taxon>Parasitengona</taxon>
        <taxon>Trombiculoidea</taxon>
        <taxon>Trombiculidae</taxon>
        <taxon>Leptotrombidium</taxon>
    </lineage>
</organism>
<sequence>MFLVDYLFNKKNAKLPVWIGLTRSLHNSSDWHWSNNKEMNYLNWGFKELERDESGQTFLVITMIFSKKKNSERWIP</sequence>
<evidence type="ECO:0000313" key="2">
    <source>
        <dbReference type="EMBL" id="RWS19607.1"/>
    </source>
</evidence>